<evidence type="ECO:0000256" key="4">
    <source>
        <dbReference type="ARBA" id="ARBA00022801"/>
    </source>
</evidence>
<comment type="caution">
    <text evidence="7">The sequence shown here is derived from an EMBL/GenBank/DDBJ whole genome shotgun (WGS) entry which is preliminary data.</text>
</comment>
<dbReference type="EMBL" id="MU827019">
    <property type="protein sequence ID" value="KAJ7369385.1"/>
    <property type="molecule type" value="Genomic_DNA"/>
</dbReference>
<dbReference type="GO" id="GO:0008237">
    <property type="term" value="F:metallopeptidase activity"/>
    <property type="evidence" value="ECO:0007669"/>
    <property type="project" value="UniProtKB-KW"/>
</dbReference>
<dbReference type="OrthoDB" id="2365600at2759"/>
<keyword evidence="8" id="KW-1185">Reference proteome</keyword>
<dbReference type="Gene3D" id="3.40.390.10">
    <property type="entry name" value="Collagenase (Catalytic Domain)"/>
    <property type="match status" value="1"/>
</dbReference>
<evidence type="ECO:0000313" key="8">
    <source>
        <dbReference type="Proteomes" id="UP001163046"/>
    </source>
</evidence>
<dbReference type="Proteomes" id="UP001163046">
    <property type="component" value="Unassembled WGS sequence"/>
</dbReference>
<keyword evidence="3" id="KW-0479">Metal-binding</keyword>
<keyword evidence="4" id="KW-0378">Hydrolase</keyword>
<keyword evidence="5" id="KW-0862">Zinc</keyword>
<dbReference type="SUPFAM" id="SSF55486">
    <property type="entry name" value="Metalloproteases ('zincins'), catalytic domain"/>
    <property type="match status" value="1"/>
</dbReference>
<gene>
    <name evidence="7" type="primary">AMZ2_3</name>
    <name evidence="7" type="ORF">OS493_039437</name>
</gene>
<dbReference type="PANTHER" id="PTHR15910">
    <property type="entry name" value="ARCHAEMETZINCIN"/>
    <property type="match status" value="1"/>
</dbReference>
<keyword evidence="2" id="KW-0645">Protease</keyword>
<evidence type="ECO:0000256" key="3">
    <source>
        <dbReference type="ARBA" id="ARBA00022723"/>
    </source>
</evidence>
<dbReference type="InterPro" id="IPR024079">
    <property type="entry name" value="MetalloPept_cat_dom_sf"/>
</dbReference>
<dbReference type="PANTHER" id="PTHR15910:SF1">
    <property type="entry name" value="ARCHAEMETZINCIN-2"/>
    <property type="match status" value="1"/>
</dbReference>
<evidence type="ECO:0000256" key="5">
    <source>
        <dbReference type="ARBA" id="ARBA00022833"/>
    </source>
</evidence>
<dbReference type="AlphaFoldDB" id="A0A9W9YU58"/>
<name>A0A9W9YU58_9CNID</name>
<dbReference type="Pfam" id="PF07998">
    <property type="entry name" value="Peptidase_M54"/>
    <property type="match status" value="1"/>
</dbReference>
<dbReference type="GO" id="GO:0046872">
    <property type="term" value="F:metal ion binding"/>
    <property type="evidence" value="ECO:0007669"/>
    <property type="project" value="UniProtKB-KW"/>
</dbReference>
<keyword evidence="6" id="KW-0482">Metalloprotease</keyword>
<proteinExistence type="predicted"/>
<evidence type="ECO:0000313" key="7">
    <source>
        <dbReference type="EMBL" id="KAJ7369385.1"/>
    </source>
</evidence>
<evidence type="ECO:0000256" key="6">
    <source>
        <dbReference type="ARBA" id="ARBA00023049"/>
    </source>
</evidence>
<reference evidence="7" key="1">
    <citation type="submission" date="2023-01" db="EMBL/GenBank/DDBJ databases">
        <title>Genome assembly of the deep-sea coral Lophelia pertusa.</title>
        <authorList>
            <person name="Herrera S."/>
            <person name="Cordes E."/>
        </authorList>
    </citation>
    <scope>NUCLEOTIDE SEQUENCE</scope>
    <source>
        <strain evidence="7">USNM1676648</strain>
        <tissue evidence="7">Polyp</tissue>
    </source>
</reference>
<organism evidence="7 8">
    <name type="scientific">Desmophyllum pertusum</name>
    <dbReference type="NCBI Taxonomy" id="174260"/>
    <lineage>
        <taxon>Eukaryota</taxon>
        <taxon>Metazoa</taxon>
        <taxon>Cnidaria</taxon>
        <taxon>Anthozoa</taxon>
        <taxon>Hexacorallia</taxon>
        <taxon>Scleractinia</taxon>
        <taxon>Caryophylliina</taxon>
        <taxon>Caryophylliidae</taxon>
        <taxon>Desmophyllum</taxon>
    </lineage>
</organism>
<sequence>MYDMWPSKQLDPLKKKQVSSAEVNTTQRSCKLLVHEIAHLFGVNHCIWFSCCMNGSGHLSEDFAQPIYLCPVDLHKLQHLCGFDVVDRYRKLLEFFQETWDDR</sequence>
<dbReference type="InterPro" id="IPR012962">
    <property type="entry name" value="Pept_M54_archaemetzincn"/>
</dbReference>
<protein>
    <submittedName>
        <fullName evidence="7">Metallopeptidase</fullName>
    </submittedName>
</protein>
<dbReference type="GO" id="GO:0006508">
    <property type="term" value="P:proteolysis"/>
    <property type="evidence" value="ECO:0007669"/>
    <property type="project" value="UniProtKB-KW"/>
</dbReference>
<comment type="cofactor">
    <cofactor evidence="1">
        <name>Zn(2+)</name>
        <dbReference type="ChEBI" id="CHEBI:29105"/>
    </cofactor>
</comment>
<evidence type="ECO:0000256" key="2">
    <source>
        <dbReference type="ARBA" id="ARBA00022670"/>
    </source>
</evidence>
<accession>A0A9W9YU58</accession>
<evidence type="ECO:0000256" key="1">
    <source>
        <dbReference type="ARBA" id="ARBA00001947"/>
    </source>
</evidence>